<keyword evidence="2" id="KW-1185">Reference proteome</keyword>
<evidence type="ECO:0000313" key="2">
    <source>
        <dbReference type="Proteomes" id="UP000811609"/>
    </source>
</evidence>
<proteinExistence type="predicted"/>
<dbReference type="EMBL" id="CM031810">
    <property type="protein sequence ID" value="KAG6663303.1"/>
    <property type="molecule type" value="Genomic_DNA"/>
</dbReference>
<sequence length="105" mass="12345">MKYSVKLKLGEDRRVWKHISDYAFTTKPAWNINIRQYHPEFVCAKYIWNSTRNLFRPISLNCIHPTEFQTFDIVMRKASLLIILSETTSTMVHNFPLPTPLSTSV</sequence>
<name>A0A8T1RAB4_CARIL</name>
<dbReference type="Proteomes" id="UP000811609">
    <property type="component" value="Chromosome 2"/>
</dbReference>
<comment type="caution">
    <text evidence="1">The sequence shown here is derived from an EMBL/GenBank/DDBJ whole genome shotgun (WGS) entry which is preliminary data.</text>
</comment>
<protein>
    <submittedName>
        <fullName evidence="1">Uncharacterized protein</fullName>
    </submittedName>
</protein>
<gene>
    <name evidence="1" type="ORF">CIPAW_02G017000</name>
</gene>
<dbReference type="AlphaFoldDB" id="A0A8T1RAB4"/>
<organism evidence="1 2">
    <name type="scientific">Carya illinoinensis</name>
    <name type="common">Pecan</name>
    <dbReference type="NCBI Taxonomy" id="32201"/>
    <lineage>
        <taxon>Eukaryota</taxon>
        <taxon>Viridiplantae</taxon>
        <taxon>Streptophyta</taxon>
        <taxon>Embryophyta</taxon>
        <taxon>Tracheophyta</taxon>
        <taxon>Spermatophyta</taxon>
        <taxon>Magnoliopsida</taxon>
        <taxon>eudicotyledons</taxon>
        <taxon>Gunneridae</taxon>
        <taxon>Pentapetalae</taxon>
        <taxon>rosids</taxon>
        <taxon>fabids</taxon>
        <taxon>Fagales</taxon>
        <taxon>Juglandaceae</taxon>
        <taxon>Carya</taxon>
    </lineage>
</organism>
<accession>A0A8T1RAB4</accession>
<evidence type="ECO:0000313" key="1">
    <source>
        <dbReference type="EMBL" id="KAG6663303.1"/>
    </source>
</evidence>
<reference evidence="1" key="1">
    <citation type="submission" date="2020-12" db="EMBL/GenBank/DDBJ databases">
        <title>WGS assembly of Carya illinoinensis cv. Pawnee.</title>
        <authorList>
            <person name="Platts A."/>
            <person name="Shu S."/>
            <person name="Wright S."/>
            <person name="Barry K."/>
            <person name="Edger P."/>
            <person name="Pires J.C."/>
            <person name="Schmutz J."/>
        </authorList>
    </citation>
    <scope>NUCLEOTIDE SEQUENCE</scope>
    <source>
        <tissue evidence="1">Leaf</tissue>
    </source>
</reference>